<feature type="region of interest" description="Disordered" evidence="2">
    <location>
        <begin position="387"/>
        <end position="406"/>
    </location>
</feature>
<gene>
    <name evidence="4" type="ORF">HKI87_01g02590</name>
</gene>
<dbReference type="Gene3D" id="3.80.10.10">
    <property type="entry name" value="Ribonuclease Inhibitor"/>
    <property type="match status" value="1"/>
</dbReference>
<protein>
    <recommendedName>
        <fullName evidence="3">RAMA domain-containing protein</fullName>
    </recommendedName>
</protein>
<feature type="domain" description="RAMA" evidence="3">
    <location>
        <begin position="265"/>
        <end position="378"/>
    </location>
</feature>
<evidence type="ECO:0000256" key="1">
    <source>
        <dbReference type="ARBA" id="ARBA00004430"/>
    </source>
</evidence>
<comment type="subcellular location">
    <subcellularLocation>
        <location evidence="1">Cytoplasm</location>
        <location evidence="1">Cytoskeleton</location>
        <location evidence="1">Cilium axoneme</location>
    </subcellularLocation>
</comment>
<dbReference type="AlphaFoldDB" id="A0AAX4NX21"/>
<dbReference type="GO" id="GO:0005930">
    <property type="term" value="C:axoneme"/>
    <property type="evidence" value="ECO:0007669"/>
    <property type="project" value="UniProtKB-SubCell"/>
</dbReference>
<reference evidence="4 5" key="1">
    <citation type="submission" date="2024-03" db="EMBL/GenBank/DDBJ databases">
        <title>Complete genome sequence of the green alga Chloropicon roscoffensis RCC1871.</title>
        <authorList>
            <person name="Lemieux C."/>
            <person name="Pombert J.-F."/>
            <person name="Otis C."/>
            <person name="Turmel M."/>
        </authorList>
    </citation>
    <scope>NUCLEOTIDE SEQUENCE [LARGE SCALE GENOMIC DNA]</scope>
    <source>
        <strain evidence="4 5">RCC1871</strain>
    </source>
</reference>
<evidence type="ECO:0000313" key="4">
    <source>
        <dbReference type="EMBL" id="WZN58735.1"/>
    </source>
</evidence>
<accession>A0AAX4NX21</accession>
<dbReference type="Proteomes" id="UP001472866">
    <property type="component" value="Chromosome 01"/>
</dbReference>
<evidence type="ECO:0000259" key="3">
    <source>
        <dbReference type="Pfam" id="PF18755"/>
    </source>
</evidence>
<dbReference type="InterPro" id="IPR040843">
    <property type="entry name" value="RAMA"/>
</dbReference>
<dbReference type="Pfam" id="PF18755">
    <property type="entry name" value="RAMA"/>
    <property type="match status" value="1"/>
</dbReference>
<keyword evidence="5" id="KW-1185">Reference proteome</keyword>
<proteinExistence type="predicted"/>
<feature type="compositionally biased region" description="Basic residues" evidence="2">
    <location>
        <begin position="242"/>
        <end position="275"/>
    </location>
</feature>
<evidence type="ECO:0000256" key="2">
    <source>
        <dbReference type="SAM" id="MobiDB-lite"/>
    </source>
</evidence>
<dbReference type="SUPFAM" id="SSF52047">
    <property type="entry name" value="RNI-like"/>
    <property type="match status" value="1"/>
</dbReference>
<dbReference type="InterPro" id="IPR032675">
    <property type="entry name" value="LRR_dom_sf"/>
</dbReference>
<dbReference type="EMBL" id="CP151501">
    <property type="protein sequence ID" value="WZN58735.1"/>
    <property type="molecule type" value="Genomic_DNA"/>
</dbReference>
<feature type="region of interest" description="Disordered" evidence="2">
    <location>
        <begin position="239"/>
        <end position="275"/>
    </location>
</feature>
<sequence>MVTTEDHVVPIDAGKYDGCCAAGPEDPAACTAAFPGRSKREVGTSYSHSNAFKNFIERLRRSDPTLGEVQGRILRLKRYLPSDIGPKIVDAVIDALSSNTVVECLYIQNFERGMHDEQLGHLMEAVLKQGRIWAVNIGENFRITHEGWGAFLRELPHTAVSFLYVSEHHLYGTKLKDRMRDAIRENRKLLGQRDLAVINGVTNMWYNPKTPEELERSRLHREEQRRKLERLQEEQRAALRAQKAKKAKSLAKKKKGAKPKKISKPKKTKKKTRSTRAKVVLADLVQAGLLRVGSDVFMPYKQKGGSDTVFTGEVTMNQDGVAKLFCKKTETNYDSVSGFAIGCIRTVNPGRMAIDGWLCCKSKDSGKLLGDIRNEYNAMSQVVVQEGYRRQERDPSQVPSRDPEPLNGFKVARISSLNEVAKEHIAAV</sequence>
<name>A0AAX4NX21_9CHLO</name>
<organism evidence="4 5">
    <name type="scientific">Chloropicon roscoffensis</name>
    <dbReference type="NCBI Taxonomy" id="1461544"/>
    <lineage>
        <taxon>Eukaryota</taxon>
        <taxon>Viridiplantae</taxon>
        <taxon>Chlorophyta</taxon>
        <taxon>Chloropicophyceae</taxon>
        <taxon>Chloropicales</taxon>
        <taxon>Chloropicaceae</taxon>
        <taxon>Chloropicon</taxon>
    </lineage>
</organism>
<evidence type="ECO:0000313" key="5">
    <source>
        <dbReference type="Proteomes" id="UP001472866"/>
    </source>
</evidence>